<name>A0A0E0P9P1_ORYRU</name>
<dbReference type="AlphaFoldDB" id="A0A0E0P9P1"/>
<accession>A0A0E0P9P1</accession>
<feature type="compositionally biased region" description="Low complexity" evidence="1">
    <location>
        <begin position="28"/>
        <end position="46"/>
    </location>
</feature>
<feature type="region of interest" description="Disordered" evidence="1">
    <location>
        <begin position="1"/>
        <end position="57"/>
    </location>
</feature>
<evidence type="ECO:0000313" key="2">
    <source>
        <dbReference type="EnsemblPlants" id="ORUFI04G15120.1"/>
    </source>
</evidence>
<dbReference type="Proteomes" id="UP000008022">
    <property type="component" value="Unassembled WGS sequence"/>
</dbReference>
<dbReference type="EnsemblPlants" id="ORUFI04G15120.1">
    <property type="protein sequence ID" value="ORUFI04G15120.1"/>
    <property type="gene ID" value="ORUFI04G15120"/>
</dbReference>
<evidence type="ECO:0000313" key="3">
    <source>
        <dbReference type="Proteomes" id="UP000008022"/>
    </source>
</evidence>
<reference evidence="3" key="1">
    <citation type="submission" date="2013-06" db="EMBL/GenBank/DDBJ databases">
        <authorList>
            <person name="Zhao Q."/>
        </authorList>
    </citation>
    <scope>NUCLEOTIDE SEQUENCE</scope>
    <source>
        <strain evidence="3">cv. W1943</strain>
    </source>
</reference>
<dbReference type="HOGENOM" id="CLU_170625_0_0_1"/>
<keyword evidence="3" id="KW-1185">Reference proteome</keyword>
<organism evidence="2 3">
    <name type="scientific">Oryza rufipogon</name>
    <name type="common">Brownbeard rice</name>
    <name type="synonym">Asian wild rice</name>
    <dbReference type="NCBI Taxonomy" id="4529"/>
    <lineage>
        <taxon>Eukaryota</taxon>
        <taxon>Viridiplantae</taxon>
        <taxon>Streptophyta</taxon>
        <taxon>Embryophyta</taxon>
        <taxon>Tracheophyta</taxon>
        <taxon>Spermatophyta</taxon>
        <taxon>Magnoliopsida</taxon>
        <taxon>Liliopsida</taxon>
        <taxon>Poales</taxon>
        <taxon>Poaceae</taxon>
        <taxon>BOP clade</taxon>
        <taxon>Oryzoideae</taxon>
        <taxon>Oryzeae</taxon>
        <taxon>Oryzinae</taxon>
        <taxon>Oryza</taxon>
    </lineage>
</organism>
<reference evidence="2" key="2">
    <citation type="submission" date="2015-06" db="UniProtKB">
        <authorList>
            <consortium name="EnsemblPlants"/>
        </authorList>
    </citation>
    <scope>IDENTIFICATION</scope>
</reference>
<proteinExistence type="predicted"/>
<protein>
    <submittedName>
        <fullName evidence="2">Uncharacterized protein</fullName>
    </submittedName>
</protein>
<sequence>MARDGQEVAATAPSGGRRIRPPERRGSRASVRRSGGGRVRWPGRGSMSPDLVEEGSGGGCIRRSVWEALAAGSSFPEARSGV</sequence>
<evidence type="ECO:0000256" key="1">
    <source>
        <dbReference type="SAM" id="MobiDB-lite"/>
    </source>
</evidence>
<dbReference type="Gramene" id="ORUFI04G15120.1">
    <property type="protein sequence ID" value="ORUFI04G15120.1"/>
    <property type="gene ID" value="ORUFI04G15120"/>
</dbReference>